<sequence>MKKSVKSCLAMVGLVSLFALSACQSGQTDSSSSSDVKVEEKDTSLSDVQKAKVLRFGITGGYPPSNYHDEKTEELVGYEVEIAKELVKDLDGDIEAEFVEMPFSAILESLDTDRIDVAMHSLSKTPEREEKYDFTVPYFDKVWGIIVAEDSDIHTLEDLNGKRAAQSVSTSTGQAAEDLGGTIVPIETVDEAVKLIMQGRADFYLGSDVGQQDYLNKQPEKLPVRVLEETVQDVPASIVLPKGSDALREALNASIIANTEDGTMKEIYEKYLGFDKSIQDFSEE</sequence>
<evidence type="ECO:0000256" key="5">
    <source>
        <dbReference type="SAM" id="SignalP"/>
    </source>
</evidence>
<comment type="similarity">
    <text evidence="2 4">Belongs to the bacterial solute-binding protein 3 family.</text>
</comment>
<keyword evidence="3 5" id="KW-0732">Signal</keyword>
<evidence type="ECO:0000256" key="4">
    <source>
        <dbReference type="RuleBase" id="RU003744"/>
    </source>
</evidence>
<keyword evidence="8" id="KW-1185">Reference proteome</keyword>
<dbReference type="PANTHER" id="PTHR35936">
    <property type="entry name" value="MEMBRANE-BOUND LYTIC MUREIN TRANSGLYCOSYLASE F"/>
    <property type="match status" value="1"/>
</dbReference>
<dbReference type="SMART" id="SM00062">
    <property type="entry name" value="PBPb"/>
    <property type="match status" value="1"/>
</dbReference>
<dbReference type="InterPro" id="IPR001638">
    <property type="entry name" value="Solute-binding_3/MltF_N"/>
</dbReference>
<dbReference type="PROSITE" id="PS51257">
    <property type="entry name" value="PROKAR_LIPOPROTEIN"/>
    <property type="match status" value="1"/>
</dbReference>
<accession>A0ABQ6Z0W6</accession>
<proteinExistence type="inferred from homology"/>
<evidence type="ECO:0000313" key="8">
    <source>
        <dbReference type="Proteomes" id="UP000782705"/>
    </source>
</evidence>
<organism evidence="7 8">
    <name type="scientific">Candidatus Enterococcus willemsii</name>
    <dbReference type="NCBI Taxonomy" id="1857215"/>
    <lineage>
        <taxon>Bacteria</taxon>
        <taxon>Bacillati</taxon>
        <taxon>Bacillota</taxon>
        <taxon>Bacilli</taxon>
        <taxon>Lactobacillales</taxon>
        <taxon>Enterococcaceae</taxon>
        <taxon>Enterococcus</taxon>
    </lineage>
</organism>
<dbReference type="Gene3D" id="3.40.190.10">
    <property type="entry name" value="Periplasmic binding protein-like II"/>
    <property type="match status" value="2"/>
</dbReference>
<dbReference type="PANTHER" id="PTHR35936:SF35">
    <property type="entry name" value="L-CYSTINE-BINDING PROTEIN TCYJ"/>
    <property type="match status" value="1"/>
</dbReference>
<dbReference type="RefSeq" id="WP_161901519.1">
    <property type="nucleotide sequence ID" value="NZ_MAEL01000028.1"/>
</dbReference>
<dbReference type="InterPro" id="IPR018313">
    <property type="entry name" value="SBP_3_CS"/>
</dbReference>
<feature type="domain" description="Solute-binding protein family 3/N-terminal" evidence="6">
    <location>
        <begin position="53"/>
        <end position="275"/>
    </location>
</feature>
<evidence type="ECO:0000256" key="3">
    <source>
        <dbReference type="ARBA" id="ARBA00022729"/>
    </source>
</evidence>
<gene>
    <name evidence="7" type="ORF">BAU17_13525</name>
</gene>
<dbReference type="PROSITE" id="PS01039">
    <property type="entry name" value="SBP_BACTERIAL_3"/>
    <property type="match status" value="1"/>
</dbReference>
<dbReference type="Proteomes" id="UP000782705">
    <property type="component" value="Unassembled WGS sequence"/>
</dbReference>
<evidence type="ECO:0000259" key="6">
    <source>
        <dbReference type="SMART" id="SM00062"/>
    </source>
</evidence>
<feature type="chain" id="PRO_5047283383" description="Solute-binding protein family 3/N-terminal domain-containing protein" evidence="5">
    <location>
        <begin position="22"/>
        <end position="284"/>
    </location>
</feature>
<comment type="caution">
    <text evidence="7">The sequence shown here is derived from an EMBL/GenBank/DDBJ whole genome shotgun (WGS) entry which is preliminary data.</text>
</comment>
<dbReference type="EMBL" id="MAEL01000028">
    <property type="protein sequence ID" value="KAF1304953.1"/>
    <property type="molecule type" value="Genomic_DNA"/>
</dbReference>
<evidence type="ECO:0000313" key="7">
    <source>
        <dbReference type="EMBL" id="KAF1304953.1"/>
    </source>
</evidence>
<reference evidence="7 8" key="1">
    <citation type="submission" date="2016-06" db="EMBL/GenBank/DDBJ databases">
        <title>Four novel species of enterococci isolated from chicken manure.</title>
        <authorList>
            <person name="Van Tyne D."/>
        </authorList>
    </citation>
    <scope>NUCLEOTIDE SEQUENCE [LARGE SCALE GENOMIC DNA]</scope>
    <source>
        <strain evidence="7 8">CU12B</strain>
    </source>
</reference>
<evidence type="ECO:0000256" key="2">
    <source>
        <dbReference type="ARBA" id="ARBA00010333"/>
    </source>
</evidence>
<name>A0ABQ6Z0W6_9ENTE</name>
<dbReference type="SUPFAM" id="SSF53850">
    <property type="entry name" value="Periplasmic binding protein-like II"/>
    <property type="match status" value="1"/>
</dbReference>
<feature type="signal peptide" evidence="5">
    <location>
        <begin position="1"/>
        <end position="21"/>
    </location>
</feature>
<dbReference type="Pfam" id="PF00497">
    <property type="entry name" value="SBP_bac_3"/>
    <property type="match status" value="1"/>
</dbReference>
<evidence type="ECO:0000256" key="1">
    <source>
        <dbReference type="ARBA" id="ARBA00004196"/>
    </source>
</evidence>
<comment type="subcellular location">
    <subcellularLocation>
        <location evidence="1">Cell envelope</location>
    </subcellularLocation>
</comment>
<protein>
    <recommendedName>
        <fullName evidence="6">Solute-binding protein family 3/N-terminal domain-containing protein</fullName>
    </recommendedName>
</protein>